<dbReference type="SUPFAM" id="SSF103473">
    <property type="entry name" value="MFS general substrate transporter"/>
    <property type="match status" value="1"/>
</dbReference>
<dbReference type="InterPro" id="IPR011701">
    <property type="entry name" value="MFS"/>
</dbReference>
<dbReference type="Proteomes" id="UP000422736">
    <property type="component" value="Chromosome 2"/>
</dbReference>
<dbReference type="Pfam" id="PF07690">
    <property type="entry name" value="MFS_1"/>
    <property type="match status" value="1"/>
</dbReference>
<feature type="transmembrane region" description="Helical" evidence="7">
    <location>
        <begin position="363"/>
        <end position="386"/>
    </location>
</feature>
<sequence>MYGHSGSTRKLSTPSRIKAFFWGEPPESKEESRLLLKIDLLVLSYVCLNYWINYVDRTNLSNAYVSGMKEDLNFKGDEFNTVNTCFVVGYIIGMIPHNIILLRASPRYWLAFCGFSWGLLTLGMYKVTSVKQLYIIRFFQAVFESSTFAGTHLILGSWYKETEINTRSATFTSSGLIGSIFSGFMQSAIHENMDGLHGLEGWRWLFIIDFVITIPICIYGLLCFPNTPDNMKSSWLFSEEELQMAQMRLPPKKDTKLDLTVIKRVVGKWHWWLFSLLWVLGGENESFGSNSLFALWLKYKNYSISSRNQYPMGMYAVAIAATYSSALYVDHTGGKRHWHVAIMISIMMLVVSIMILVDPMKDAVMFTAQYLAGCSYAGQAIFFAWANVVCRSDIEERAVVLASMNMFSSAVNAWWSILFYGATTTPKFKKGCYAMLGTTISAAGVAVVIRYLQSREEKSTSSTSSDEESIPSGNKVGKQGNVSVLYDSDQDLSQKKLPIVTVCQKESIND</sequence>
<accession>A0ABX6EVB3</accession>
<evidence type="ECO:0000256" key="4">
    <source>
        <dbReference type="ARBA" id="ARBA00022989"/>
    </source>
</evidence>
<name>A0ABX6EVB3_KLUMA</name>
<evidence type="ECO:0000256" key="5">
    <source>
        <dbReference type="ARBA" id="ARBA00023136"/>
    </source>
</evidence>
<dbReference type="InterPro" id="IPR036259">
    <property type="entry name" value="MFS_trans_sf"/>
</dbReference>
<feature type="transmembrane region" description="Helical" evidence="7">
    <location>
        <begin position="108"/>
        <end position="128"/>
    </location>
</feature>
<gene>
    <name evidence="8" type="primary">FEN2</name>
    <name evidence="8" type="ORF">FIM1_1688</name>
</gene>
<evidence type="ECO:0000313" key="9">
    <source>
        <dbReference type="Proteomes" id="UP000422736"/>
    </source>
</evidence>
<evidence type="ECO:0000256" key="6">
    <source>
        <dbReference type="SAM" id="MobiDB-lite"/>
    </source>
</evidence>
<feature type="transmembrane region" description="Helical" evidence="7">
    <location>
        <begin position="338"/>
        <end position="357"/>
    </location>
</feature>
<reference evidence="8 9" key="1">
    <citation type="submission" date="2016-03" db="EMBL/GenBank/DDBJ databases">
        <title>How can Kluyveromyces marxianus grow so fast - potential evolutionary course in Saccharomyces Complex revealed by comparative genomics.</title>
        <authorList>
            <person name="Mo W."/>
            <person name="Lu W."/>
            <person name="Yang X."/>
            <person name="Qi J."/>
            <person name="Lv H."/>
        </authorList>
    </citation>
    <scope>NUCLEOTIDE SEQUENCE [LARGE SCALE GENOMIC DNA]</scope>
    <source>
        <strain evidence="8 9">FIM1</strain>
    </source>
</reference>
<feature type="transmembrane region" description="Helical" evidence="7">
    <location>
        <begin position="398"/>
        <end position="421"/>
    </location>
</feature>
<keyword evidence="9" id="KW-1185">Reference proteome</keyword>
<evidence type="ECO:0000256" key="2">
    <source>
        <dbReference type="ARBA" id="ARBA00022448"/>
    </source>
</evidence>
<feature type="transmembrane region" description="Helical" evidence="7">
    <location>
        <begin position="81"/>
        <end position="101"/>
    </location>
</feature>
<feature type="transmembrane region" description="Helical" evidence="7">
    <location>
        <begin position="201"/>
        <end position="224"/>
    </location>
</feature>
<keyword evidence="5 7" id="KW-0472">Membrane</keyword>
<proteinExistence type="predicted"/>
<evidence type="ECO:0000313" key="8">
    <source>
        <dbReference type="EMBL" id="QGN15007.1"/>
    </source>
</evidence>
<feature type="transmembrane region" description="Helical" evidence="7">
    <location>
        <begin position="433"/>
        <end position="452"/>
    </location>
</feature>
<evidence type="ECO:0000256" key="7">
    <source>
        <dbReference type="SAM" id="Phobius"/>
    </source>
</evidence>
<feature type="transmembrane region" description="Helical" evidence="7">
    <location>
        <begin position="134"/>
        <end position="159"/>
    </location>
</feature>
<comment type="subcellular location">
    <subcellularLocation>
        <location evidence="1">Membrane</location>
        <topology evidence="1">Multi-pass membrane protein</topology>
    </subcellularLocation>
</comment>
<evidence type="ECO:0000256" key="3">
    <source>
        <dbReference type="ARBA" id="ARBA00022692"/>
    </source>
</evidence>
<keyword evidence="3 7" id="KW-0812">Transmembrane</keyword>
<feature type="transmembrane region" description="Helical" evidence="7">
    <location>
        <begin position="171"/>
        <end position="189"/>
    </location>
</feature>
<organism evidence="8 9">
    <name type="scientific">Kluyveromyces marxianus</name>
    <name type="common">Yeast</name>
    <name type="synonym">Candida kefyr</name>
    <dbReference type="NCBI Taxonomy" id="4911"/>
    <lineage>
        <taxon>Eukaryota</taxon>
        <taxon>Fungi</taxon>
        <taxon>Dikarya</taxon>
        <taxon>Ascomycota</taxon>
        <taxon>Saccharomycotina</taxon>
        <taxon>Saccharomycetes</taxon>
        <taxon>Saccharomycetales</taxon>
        <taxon>Saccharomycetaceae</taxon>
        <taxon>Kluyveromyces</taxon>
    </lineage>
</organism>
<protein>
    <submittedName>
        <fullName evidence="8">Pantothenate transporter FEN2</fullName>
    </submittedName>
</protein>
<keyword evidence="2" id="KW-0813">Transport</keyword>
<dbReference type="EMBL" id="CP015055">
    <property type="protein sequence ID" value="QGN15007.1"/>
    <property type="molecule type" value="Genomic_DNA"/>
</dbReference>
<keyword evidence="4 7" id="KW-1133">Transmembrane helix</keyword>
<feature type="region of interest" description="Disordered" evidence="6">
    <location>
        <begin position="458"/>
        <end position="480"/>
    </location>
</feature>
<evidence type="ECO:0000256" key="1">
    <source>
        <dbReference type="ARBA" id="ARBA00004141"/>
    </source>
</evidence>
<dbReference type="PANTHER" id="PTHR43791">
    <property type="entry name" value="PERMEASE-RELATED"/>
    <property type="match status" value="1"/>
</dbReference>
<dbReference type="PANTHER" id="PTHR43791:SF4">
    <property type="entry name" value="PANTOTHENATE TRANSPORTER FEN2"/>
    <property type="match status" value="1"/>
</dbReference>
<dbReference type="Gene3D" id="1.20.1250.20">
    <property type="entry name" value="MFS general substrate transporter like domains"/>
    <property type="match status" value="1"/>
</dbReference>